<dbReference type="Proteomes" id="UP001247805">
    <property type="component" value="Unassembled WGS sequence"/>
</dbReference>
<gene>
    <name evidence="3" type="ORF">RS130_16735</name>
</gene>
<dbReference type="SUPFAM" id="SSF53850">
    <property type="entry name" value="Periplasmic binding protein-like II"/>
    <property type="match status" value="1"/>
</dbReference>
<feature type="chain" id="PRO_5047061626" evidence="2">
    <location>
        <begin position="35"/>
        <end position="265"/>
    </location>
</feature>
<organism evidence="3 4">
    <name type="scientific">Paraglaciecola aquimarina</name>
    <dbReference type="NCBI Taxonomy" id="1235557"/>
    <lineage>
        <taxon>Bacteria</taxon>
        <taxon>Pseudomonadati</taxon>
        <taxon>Pseudomonadota</taxon>
        <taxon>Gammaproteobacteria</taxon>
        <taxon>Alteromonadales</taxon>
        <taxon>Alteromonadaceae</taxon>
        <taxon>Paraglaciecola</taxon>
    </lineage>
</organism>
<dbReference type="EMBL" id="JAWDIO010000002">
    <property type="protein sequence ID" value="MDU0355332.1"/>
    <property type="molecule type" value="Genomic_DNA"/>
</dbReference>
<protein>
    <submittedName>
        <fullName evidence="3">Transporter substrate-binding domain-containing protein</fullName>
    </submittedName>
</protein>
<keyword evidence="4" id="KW-1185">Reference proteome</keyword>
<evidence type="ECO:0000256" key="2">
    <source>
        <dbReference type="SAM" id="SignalP"/>
    </source>
</evidence>
<accession>A0ABU3SZI5</accession>
<comment type="similarity">
    <text evidence="1">Belongs to the bacterial solute-binding protein 3 family.</text>
</comment>
<evidence type="ECO:0000256" key="1">
    <source>
        <dbReference type="ARBA" id="ARBA00010333"/>
    </source>
</evidence>
<evidence type="ECO:0000313" key="3">
    <source>
        <dbReference type="EMBL" id="MDU0355332.1"/>
    </source>
</evidence>
<feature type="signal peptide" evidence="2">
    <location>
        <begin position="1"/>
        <end position="34"/>
    </location>
</feature>
<keyword evidence="2" id="KW-0732">Signal</keyword>
<dbReference type="PANTHER" id="PTHR35936">
    <property type="entry name" value="MEMBRANE-BOUND LYTIC MUREIN TRANSGLYCOSYLASE F"/>
    <property type="match status" value="1"/>
</dbReference>
<dbReference type="Gene3D" id="3.40.190.10">
    <property type="entry name" value="Periplasmic binding protein-like II"/>
    <property type="match status" value="2"/>
</dbReference>
<dbReference type="PANTHER" id="PTHR35936:SF25">
    <property type="entry name" value="ABC TRANSPORTER SUBSTRATE-BINDING PROTEIN"/>
    <property type="match status" value="1"/>
</dbReference>
<comment type="caution">
    <text evidence="3">The sequence shown here is derived from an EMBL/GenBank/DDBJ whole genome shotgun (WGS) entry which is preliminary data.</text>
</comment>
<sequence length="265" mass="30318">MDTKDNKFGFYNAKFATACCVALLAYMPANKLYANDLTIQLASTDWCPYTCANDISNRGIVHDYVEYIFSQKDIALKVSSFPWARAIRQVEGGKLDGLLTAVPAKGRNLIYTEIPIMSYQMCFFGAQDSQWQYKNQDSLRDVRLGVIAEYSYGEPVDTFVKNKHKTGNVIELNTRLAIQQLISLVAAGRIDVLIEDKNVMDWHLKNTHHSLLDQFKNLGCLQESPFYLAMSPKINWSYEVIDFLNRAFESEDNQQLLYDDIVGRY</sequence>
<dbReference type="RefSeq" id="WP_316026876.1">
    <property type="nucleotide sequence ID" value="NZ_JAWDIO010000002.1"/>
</dbReference>
<reference evidence="3 4" key="1">
    <citation type="submission" date="2023-10" db="EMBL/GenBank/DDBJ databases">
        <title>Glaciecola aquimarina strain GGW-M5 nov., isolated from a coastal seawater.</title>
        <authorList>
            <person name="Bayburt H."/>
            <person name="Kim J.M."/>
            <person name="Choi B.J."/>
            <person name="Jeon C.O."/>
        </authorList>
    </citation>
    <scope>NUCLEOTIDE SEQUENCE [LARGE SCALE GENOMIC DNA]</scope>
    <source>
        <strain evidence="3 4">KCTC 32108</strain>
    </source>
</reference>
<name>A0ABU3SZI5_9ALTE</name>
<evidence type="ECO:0000313" key="4">
    <source>
        <dbReference type="Proteomes" id="UP001247805"/>
    </source>
</evidence>
<proteinExistence type="inferred from homology"/>